<dbReference type="Pfam" id="PF03704">
    <property type="entry name" value="BTAD"/>
    <property type="match status" value="1"/>
</dbReference>
<gene>
    <name evidence="6" type="ORF">AB4829_35905</name>
</gene>
<organism evidence="6 7">
    <name type="scientific">Streptomyces salinarius</name>
    <dbReference type="NCBI Taxonomy" id="2762598"/>
    <lineage>
        <taxon>Bacteria</taxon>
        <taxon>Bacillati</taxon>
        <taxon>Actinomycetota</taxon>
        <taxon>Actinomycetes</taxon>
        <taxon>Kitasatosporales</taxon>
        <taxon>Streptomycetaceae</taxon>
        <taxon>Streptomyces</taxon>
    </lineage>
</organism>
<comment type="similarity">
    <text evidence="1">Belongs to the AfsR/DnrI/RedD regulatory family.</text>
</comment>
<dbReference type="SUPFAM" id="SSF46894">
    <property type="entry name" value="C-terminal effector domain of the bipartite response regulators"/>
    <property type="match status" value="1"/>
</dbReference>
<dbReference type="SMART" id="SM01043">
    <property type="entry name" value="BTAD"/>
    <property type="match status" value="1"/>
</dbReference>
<dbReference type="EMBL" id="JBITPR010000064">
    <property type="protein sequence ID" value="MFI7875966.1"/>
    <property type="molecule type" value="Genomic_DNA"/>
</dbReference>
<keyword evidence="3 4" id="KW-0238">DNA-binding</keyword>
<name>A0ABW8BPD2_9ACTN</name>
<dbReference type="Proteomes" id="UP001614264">
    <property type="component" value="Unassembled WGS sequence"/>
</dbReference>
<accession>A0ABW8BPD2</accession>
<keyword evidence="7" id="KW-1185">Reference proteome</keyword>
<protein>
    <submittedName>
        <fullName evidence="6">BTAD domain-containing putative transcriptional regulator</fullName>
    </submittedName>
</protein>
<evidence type="ECO:0000256" key="2">
    <source>
        <dbReference type="ARBA" id="ARBA00023012"/>
    </source>
</evidence>
<sequence>MARWRAGKARNLLQYLITRRDTVVSRDVLSEVLWPGEDKSPGNSSLKVAAHALRKALADGPLTSGVRVEYQDFGYVLRASGIWVDCEAFRGHATRGFTLEQRGDRAAAVREYKAAAALYRGPFLPSEEARWAETERAWHQSTGLKVVQRLAALAIKGGDDFGAIEWCRRASEIDPYNERTYRLMMELHGKRGDLGMALKWYSVCESRLHDELGVPVSGETRSVLSSVMKRCDVATP</sequence>
<proteinExistence type="inferred from homology"/>
<dbReference type="SMART" id="SM00862">
    <property type="entry name" value="Trans_reg_C"/>
    <property type="match status" value="1"/>
</dbReference>
<comment type="caution">
    <text evidence="6">The sequence shown here is derived from an EMBL/GenBank/DDBJ whole genome shotgun (WGS) entry which is preliminary data.</text>
</comment>
<feature type="domain" description="OmpR/PhoB-type" evidence="5">
    <location>
        <begin position="1"/>
        <end position="79"/>
    </location>
</feature>
<reference evidence="6 7" key="1">
    <citation type="submission" date="2024-07" db="EMBL/GenBank/DDBJ databases">
        <title>Whole genome sequencing of Prodigiosin pigment-producing Streptomyces salinarius isolated from rhizosphere soil of Arachis hypogaea.</title>
        <authorList>
            <person name="Vidhya A."/>
            <person name="Ramya S."/>
        </authorList>
    </citation>
    <scope>NUCLEOTIDE SEQUENCE [LARGE SCALE GENOMIC DNA]</scope>
    <source>
        <strain evidence="6 7">VRMG2420</strain>
    </source>
</reference>
<dbReference type="InterPro" id="IPR036388">
    <property type="entry name" value="WH-like_DNA-bd_sf"/>
</dbReference>
<evidence type="ECO:0000256" key="4">
    <source>
        <dbReference type="PROSITE-ProRule" id="PRU01091"/>
    </source>
</evidence>
<dbReference type="PANTHER" id="PTHR35807">
    <property type="entry name" value="TRANSCRIPTIONAL REGULATOR REDD-RELATED"/>
    <property type="match status" value="1"/>
</dbReference>
<dbReference type="PROSITE" id="PS51755">
    <property type="entry name" value="OMPR_PHOB"/>
    <property type="match status" value="1"/>
</dbReference>
<keyword evidence="2" id="KW-0902">Two-component regulatory system</keyword>
<dbReference type="PANTHER" id="PTHR35807:SF2">
    <property type="entry name" value="TRANSCRIPTIONAL ACTIVATOR DOMAIN"/>
    <property type="match status" value="1"/>
</dbReference>
<dbReference type="Gene3D" id="1.10.10.10">
    <property type="entry name" value="Winged helix-like DNA-binding domain superfamily/Winged helix DNA-binding domain"/>
    <property type="match status" value="1"/>
</dbReference>
<evidence type="ECO:0000256" key="3">
    <source>
        <dbReference type="ARBA" id="ARBA00023125"/>
    </source>
</evidence>
<dbReference type="InterPro" id="IPR001867">
    <property type="entry name" value="OmpR/PhoB-type_DNA-bd"/>
</dbReference>
<dbReference type="Gene3D" id="1.25.40.10">
    <property type="entry name" value="Tetratricopeptide repeat domain"/>
    <property type="match status" value="1"/>
</dbReference>
<evidence type="ECO:0000313" key="7">
    <source>
        <dbReference type="Proteomes" id="UP001614264"/>
    </source>
</evidence>
<dbReference type="RefSeq" id="WP_165285779.1">
    <property type="nucleotide sequence ID" value="NZ_JBITPR010000064.1"/>
</dbReference>
<evidence type="ECO:0000313" key="6">
    <source>
        <dbReference type="EMBL" id="MFI7875966.1"/>
    </source>
</evidence>
<evidence type="ECO:0000259" key="5">
    <source>
        <dbReference type="PROSITE" id="PS51755"/>
    </source>
</evidence>
<dbReference type="InterPro" id="IPR005158">
    <property type="entry name" value="BTAD"/>
</dbReference>
<evidence type="ECO:0000256" key="1">
    <source>
        <dbReference type="ARBA" id="ARBA00005820"/>
    </source>
</evidence>
<dbReference type="Pfam" id="PF00486">
    <property type="entry name" value="Trans_reg_C"/>
    <property type="match status" value="1"/>
</dbReference>
<dbReference type="InterPro" id="IPR011990">
    <property type="entry name" value="TPR-like_helical_dom_sf"/>
</dbReference>
<dbReference type="InterPro" id="IPR051677">
    <property type="entry name" value="AfsR-DnrI-RedD_regulator"/>
</dbReference>
<feature type="DNA-binding region" description="OmpR/PhoB-type" evidence="4">
    <location>
        <begin position="1"/>
        <end position="79"/>
    </location>
</feature>
<dbReference type="InterPro" id="IPR016032">
    <property type="entry name" value="Sig_transdc_resp-reg_C-effctor"/>
</dbReference>
<dbReference type="SUPFAM" id="SSF48452">
    <property type="entry name" value="TPR-like"/>
    <property type="match status" value="1"/>
</dbReference>